<organism evidence="2 3">
    <name type="scientific">Lasiosphaeria miniovina</name>
    <dbReference type="NCBI Taxonomy" id="1954250"/>
    <lineage>
        <taxon>Eukaryota</taxon>
        <taxon>Fungi</taxon>
        <taxon>Dikarya</taxon>
        <taxon>Ascomycota</taxon>
        <taxon>Pezizomycotina</taxon>
        <taxon>Sordariomycetes</taxon>
        <taxon>Sordariomycetidae</taxon>
        <taxon>Sordariales</taxon>
        <taxon>Lasiosphaeriaceae</taxon>
        <taxon>Lasiosphaeria</taxon>
    </lineage>
</organism>
<gene>
    <name evidence="2" type="ORF">B0T26DRAFT_720212</name>
</gene>
<sequence>MQRLLLVVLLLFLISPQKDSPNKQYLSEVKKRPKRRKRLLFFSWCQEPNQPTIPQYTAAMISEAEKKKNDTRQTTLQVL</sequence>
<feature type="chain" id="PRO_5041352995" evidence="1">
    <location>
        <begin position="20"/>
        <end position="79"/>
    </location>
</feature>
<keyword evidence="3" id="KW-1185">Reference proteome</keyword>
<evidence type="ECO:0000313" key="3">
    <source>
        <dbReference type="Proteomes" id="UP001172101"/>
    </source>
</evidence>
<dbReference type="EMBL" id="JAUIRO010000006">
    <property type="protein sequence ID" value="KAK0709034.1"/>
    <property type="molecule type" value="Genomic_DNA"/>
</dbReference>
<keyword evidence="1" id="KW-0732">Signal</keyword>
<protein>
    <submittedName>
        <fullName evidence="2">Uncharacterized protein</fullName>
    </submittedName>
</protein>
<evidence type="ECO:0000256" key="1">
    <source>
        <dbReference type="SAM" id="SignalP"/>
    </source>
</evidence>
<accession>A0AA40A4C0</accession>
<reference evidence="2" key="1">
    <citation type="submission" date="2023-06" db="EMBL/GenBank/DDBJ databases">
        <title>Genome-scale phylogeny and comparative genomics of the fungal order Sordariales.</title>
        <authorList>
            <consortium name="Lawrence Berkeley National Laboratory"/>
            <person name="Hensen N."/>
            <person name="Bonometti L."/>
            <person name="Westerberg I."/>
            <person name="Brannstrom I.O."/>
            <person name="Guillou S."/>
            <person name="Cros-Aarteil S."/>
            <person name="Calhoun S."/>
            <person name="Haridas S."/>
            <person name="Kuo A."/>
            <person name="Mondo S."/>
            <person name="Pangilinan J."/>
            <person name="Riley R."/>
            <person name="LaButti K."/>
            <person name="Andreopoulos B."/>
            <person name="Lipzen A."/>
            <person name="Chen C."/>
            <person name="Yanf M."/>
            <person name="Daum C."/>
            <person name="Ng V."/>
            <person name="Clum A."/>
            <person name="Steindorff A."/>
            <person name="Ohm R."/>
            <person name="Martin F."/>
            <person name="Silar P."/>
            <person name="Natvig D."/>
            <person name="Lalanne C."/>
            <person name="Gautier V."/>
            <person name="Ament-velasquez S.L."/>
            <person name="Kruys A."/>
            <person name="Hutchinson M.I."/>
            <person name="Powell A.J."/>
            <person name="Barry K."/>
            <person name="Miller A.N."/>
            <person name="Grigoriev I.V."/>
            <person name="Debuchy R."/>
            <person name="Gladieux P."/>
            <person name="Thoren M.H."/>
            <person name="Johannesson H."/>
        </authorList>
    </citation>
    <scope>NUCLEOTIDE SEQUENCE</scope>
    <source>
        <strain evidence="2">SMH2392-1A</strain>
    </source>
</reference>
<dbReference type="AlphaFoldDB" id="A0AA40A4C0"/>
<dbReference type="GeneID" id="85325739"/>
<evidence type="ECO:0000313" key="2">
    <source>
        <dbReference type="EMBL" id="KAK0709034.1"/>
    </source>
</evidence>
<name>A0AA40A4C0_9PEZI</name>
<dbReference type="Proteomes" id="UP001172101">
    <property type="component" value="Unassembled WGS sequence"/>
</dbReference>
<feature type="signal peptide" evidence="1">
    <location>
        <begin position="1"/>
        <end position="19"/>
    </location>
</feature>
<comment type="caution">
    <text evidence="2">The sequence shown here is derived from an EMBL/GenBank/DDBJ whole genome shotgun (WGS) entry which is preliminary data.</text>
</comment>
<dbReference type="RefSeq" id="XP_060292338.1">
    <property type="nucleotide sequence ID" value="XM_060442469.1"/>
</dbReference>
<proteinExistence type="predicted"/>